<evidence type="ECO:0000313" key="2">
    <source>
        <dbReference type="Proteomes" id="UP001620626"/>
    </source>
</evidence>
<sequence length="201" mass="23251">MCNRLWSVCVGRDSLAQGETIDQMMEQCERVNVVPLYFCHAIRDQEGAVFDARQWRLPQDSKFIFNELFITKHQNKLLKAWDAFKKTKPELSENERPGIYDDEYLHFIIIGLSYGGKDLEAYTVHLPRKKINVGSNGVRASIIDFSISQDVSFFVDLSQDTSLFAQNGVSDGGDYQYDVYRMMKMVASENWSSFWPQTNVY</sequence>
<dbReference type="Gene3D" id="1.10.510.10">
    <property type="entry name" value="Transferase(Phosphotransferase) domain 1"/>
    <property type="match status" value="1"/>
</dbReference>
<dbReference type="Proteomes" id="UP001620626">
    <property type="component" value="Unassembled WGS sequence"/>
</dbReference>
<proteinExistence type="predicted"/>
<organism evidence="1 2">
    <name type="scientific">Heterodera trifolii</name>
    <dbReference type="NCBI Taxonomy" id="157864"/>
    <lineage>
        <taxon>Eukaryota</taxon>
        <taxon>Metazoa</taxon>
        <taxon>Ecdysozoa</taxon>
        <taxon>Nematoda</taxon>
        <taxon>Chromadorea</taxon>
        <taxon>Rhabditida</taxon>
        <taxon>Tylenchina</taxon>
        <taxon>Tylenchomorpha</taxon>
        <taxon>Tylenchoidea</taxon>
        <taxon>Heteroderidae</taxon>
        <taxon>Heteroderinae</taxon>
        <taxon>Heterodera</taxon>
    </lineage>
</organism>
<dbReference type="PANTHER" id="PTHR24419:SF18">
    <property type="entry name" value="SERINE_THREONINE-PROTEIN KINASE HASPIN"/>
    <property type="match status" value="1"/>
</dbReference>
<evidence type="ECO:0000313" key="1">
    <source>
        <dbReference type="EMBL" id="KAL3070835.1"/>
    </source>
</evidence>
<reference evidence="1 2" key="1">
    <citation type="submission" date="2024-10" db="EMBL/GenBank/DDBJ databases">
        <authorList>
            <person name="Kim D."/>
        </authorList>
    </citation>
    <scope>NUCLEOTIDE SEQUENCE [LARGE SCALE GENOMIC DNA]</scope>
    <source>
        <strain evidence="1">BH-2024</strain>
    </source>
</reference>
<accession>A0ABD2HZ84</accession>
<dbReference type="AlphaFoldDB" id="A0ABD2HZ84"/>
<dbReference type="EMBL" id="JBICBT010001376">
    <property type="protein sequence ID" value="KAL3070835.1"/>
    <property type="molecule type" value="Genomic_DNA"/>
</dbReference>
<comment type="caution">
    <text evidence="1">The sequence shown here is derived from an EMBL/GenBank/DDBJ whole genome shotgun (WGS) entry which is preliminary data.</text>
</comment>
<protein>
    <submittedName>
        <fullName evidence="1">Uncharacterized protein</fullName>
    </submittedName>
</protein>
<keyword evidence="2" id="KW-1185">Reference proteome</keyword>
<gene>
    <name evidence="1" type="ORF">niasHT_039467</name>
</gene>
<dbReference type="PANTHER" id="PTHR24419">
    <property type="entry name" value="INTERLEUKIN-1 RECEPTOR-ASSOCIATED KINASE"/>
    <property type="match status" value="1"/>
</dbReference>
<name>A0ABD2HZ84_9BILA</name>
<dbReference type="Pfam" id="PF12330">
    <property type="entry name" value="Haspin_kinase"/>
    <property type="match status" value="1"/>
</dbReference>